<accession>A0A2P4YGB9</accession>
<organism evidence="1 2">
    <name type="scientific">Phytophthora palmivora</name>
    <dbReference type="NCBI Taxonomy" id="4796"/>
    <lineage>
        <taxon>Eukaryota</taxon>
        <taxon>Sar</taxon>
        <taxon>Stramenopiles</taxon>
        <taxon>Oomycota</taxon>
        <taxon>Peronosporomycetes</taxon>
        <taxon>Peronosporales</taxon>
        <taxon>Peronosporaceae</taxon>
        <taxon>Phytophthora</taxon>
    </lineage>
</organism>
<dbReference type="AlphaFoldDB" id="A0A2P4YGB9"/>
<protein>
    <submittedName>
        <fullName evidence="1">Polyprotein</fullName>
    </submittedName>
</protein>
<evidence type="ECO:0000313" key="1">
    <source>
        <dbReference type="EMBL" id="POM76843.1"/>
    </source>
</evidence>
<comment type="caution">
    <text evidence="1">The sequence shown here is derived from an EMBL/GenBank/DDBJ whole genome shotgun (WGS) entry which is preliminary data.</text>
</comment>
<gene>
    <name evidence="1" type="ORF">PHPALM_5875</name>
</gene>
<sequence>MNEGPGETLKVVAYSDVNFPADKQDRKSVKGGLVTLGGIELDMYDTGLGVAFHDGDRVTAMSVMATELFGVRELPRELGLYHK</sequence>
<name>A0A2P4YGB9_9STRA</name>
<proteinExistence type="predicted"/>
<keyword evidence="2" id="KW-1185">Reference proteome</keyword>
<evidence type="ECO:0000313" key="2">
    <source>
        <dbReference type="Proteomes" id="UP000237271"/>
    </source>
</evidence>
<dbReference type="EMBL" id="NCKW01003388">
    <property type="protein sequence ID" value="POM76843.1"/>
    <property type="molecule type" value="Genomic_DNA"/>
</dbReference>
<dbReference type="Proteomes" id="UP000237271">
    <property type="component" value="Unassembled WGS sequence"/>
</dbReference>
<reference evidence="1 2" key="1">
    <citation type="journal article" date="2017" name="Genome Biol. Evol.">
        <title>Phytophthora megakarya and P. palmivora, closely related causal agents of cacao black pod rot, underwent increases in genome sizes and gene numbers by different mechanisms.</title>
        <authorList>
            <person name="Ali S.S."/>
            <person name="Shao J."/>
            <person name="Lary D.J."/>
            <person name="Kronmiller B."/>
            <person name="Shen D."/>
            <person name="Strem M.D."/>
            <person name="Amoako-Attah I."/>
            <person name="Akrofi A.Y."/>
            <person name="Begoude B.A."/>
            <person name="Ten Hoopen G.M."/>
            <person name="Coulibaly K."/>
            <person name="Kebe B.I."/>
            <person name="Melnick R.L."/>
            <person name="Guiltinan M.J."/>
            <person name="Tyler B.M."/>
            <person name="Meinhardt L.W."/>
            <person name="Bailey B.A."/>
        </authorList>
    </citation>
    <scope>NUCLEOTIDE SEQUENCE [LARGE SCALE GENOMIC DNA]</scope>
    <source>
        <strain evidence="2">sbr112.9</strain>
    </source>
</reference>